<organism evidence="6 7">
    <name type="scientific">Apostasia shenzhenica</name>
    <dbReference type="NCBI Taxonomy" id="1088818"/>
    <lineage>
        <taxon>Eukaryota</taxon>
        <taxon>Viridiplantae</taxon>
        <taxon>Streptophyta</taxon>
        <taxon>Embryophyta</taxon>
        <taxon>Tracheophyta</taxon>
        <taxon>Spermatophyta</taxon>
        <taxon>Magnoliopsida</taxon>
        <taxon>Liliopsida</taxon>
        <taxon>Asparagales</taxon>
        <taxon>Orchidaceae</taxon>
        <taxon>Apostasioideae</taxon>
        <taxon>Apostasia</taxon>
    </lineage>
</organism>
<feature type="domain" description="FLZ-type" evidence="5">
    <location>
        <begin position="223"/>
        <end position="267"/>
    </location>
</feature>
<keyword evidence="2" id="KW-0479">Metal-binding</keyword>
<dbReference type="PROSITE" id="PS51795">
    <property type="entry name" value="ZF_FLZ"/>
    <property type="match status" value="1"/>
</dbReference>
<feature type="zinc finger region" description="FLZ-type" evidence="3">
    <location>
        <begin position="223"/>
        <end position="267"/>
    </location>
</feature>
<evidence type="ECO:0000313" key="6">
    <source>
        <dbReference type="EMBL" id="PKA58271.1"/>
    </source>
</evidence>
<reference evidence="6 7" key="1">
    <citation type="journal article" date="2017" name="Nature">
        <title>The Apostasia genome and the evolution of orchids.</title>
        <authorList>
            <person name="Zhang G.Q."/>
            <person name="Liu K.W."/>
            <person name="Li Z."/>
            <person name="Lohaus R."/>
            <person name="Hsiao Y.Y."/>
            <person name="Niu S.C."/>
            <person name="Wang J.Y."/>
            <person name="Lin Y.C."/>
            <person name="Xu Q."/>
            <person name="Chen L.J."/>
            <person name="Yoshida K."/>
            <person name="Fujiwara S."/>
            <person name="Wang Z.W."/>
            <person name="Zhang Y.Q."/>
            <person name="Mitsuda N."/>
            <person name="Wang M."/>
            <person name="Liu G.H."/>
            <person name="Pecoraro L."/>
            <person name="Huang H.X."/>
            <person name="Xiao X.J."/>
            <person name="Lin M."/>
            <person name="Wu X.Y."/>
            <person name="Wu W.L."/>
            <person name="Chen Y.Y."/>
            <person name="Chang S.B."/>
            <person name="Sakamoto S."/>
            <person name="Ohme-Takagi M."/>
            <person name="Yagi M."/>
            <person name="Zeng S.J."/>
            <person name="Shen C.Y."/>
            <person name="Yeh C.M."/>
            <person name="Luo Y.B."/>
            <person name="Tsai W.C."/>
            <person name="Van de Peer Y."/>
            <person name="Liu Z.J."/>
        </authorList>
    </citation>
    <scope>NUCLEOTIDE SEQUENCE [LARGE SCALE GENOMIC DNA]</scope>
    <source>
        <strain evidence="7">cv. Shenzhen</strain>
        <tissue evidence="6">Stem</tissue>
    </source>
</reference>
<dbReference type="GO" id="GO:0046872">
    <property type="term" value="F:metal ion binding"/>
    <property type="evidence" value="ECO:0007669"/>
    <property type="project" value="UniProtKB-KW"/>
</dbReference>
<comment type="similarity">
    <text evidence="1">Belongs to the FLZ family.</text>
</comment>
<evidence type="ECO:0000256" key="2">
    <source>
        <dbReference type="ARBA" id="ARBA00022723"/>
    </source>
</evidence>
<dbReference type="EMBL" id="KZ451955">
    <property type="protein sequence ID" value="PKA58271.1"/>
    <property type="molecule type" value="Genomic_DNA"/>
</dbReference>
<evidence type="ECO:0000259" key="5">
    <source>
        <dbReference type="PROSITE" id="PS51795"/>
    </source>
</evidence>
<feature type="region of interest" description="Disordered" evidence="4">
    <location>
        <begin position="1"/>
        <end position="20"/>
    </location>
</feature>
<evidence type="ECO:0000256" key="3">
    <source>
        <dbReference type="PROSITE-ProRule" id="PRU01131"/>
    </source>
</evidence>
<evidence type="ECO:0000256" key="1">
    <source>
        <dbReference type="ARBA" id="ARBA00009374"/>
    </source>
</evidence>
<dbReference type="STRING" id="1088818.A0A2I0ARU1"/>
<dbReference type="Pfam" id="PF04570">
    <property type="entry name" value="zf-FLZ"/>
    <property type="match status" value="1"/>
</dbReference>
<accession>A0A2I0ARU1</accession>
<dbReference type="PANTHER" id="PTHR46443:SF3">
    <property type="entry name" value="PROTEIN MARD1"/>
    <property type="match status" value="1"/>
</dbReference>
<dbReference type="Proteomes" id="UP000236161">
    <property type="component" value="Unassembled WGS sequence"/>
</dbReference>
<dbReference type="AlphaFoldDB" id="A0A2I0ARU1"/>
<evidence type="ECO:0000256" key="4">
    <source>
        <dbReference type="SAM" id="MobiDB-lite"/>
    </source>
</evidence>
<dbReference type="InterPro" id="IPR007650">
    <property type="entry name" value="Zf-FLZ_dom"/>
</dbReference>
<dbReference type="InterPro" id="IPR044593">
    <property type="entry name" value="FLZ8/MARD1"/>
</dbReference>
<dbReference type="PANTHER" id="PTHR46443">
    <property type="entry name" value="FCS-LIKE ZINC FINGER 8"/>
    <property type="match status" value="1"/>
</dbReference>
<dbReference type="OrthoDB" id="1902692at2759"/>
<proteinExistence type="inferred from homology"/>
<gene>
    <name evidence="6" type="ORF">AXF42_Ash012995</name>
</gene>
<keyword evidence="7" id="KW-1185">Reference proteome</keyword>
<name>A0A2I0ARU1_9ASPA</name>
<sequence length="278" mass="30691">MSDNSSFLPSPNGKLSSPISSLFPSPKLLGGFSDSEATMSPTSILETKPFSVIGNPFFTERNFRKPYRANEDSRAIGLGIVDALTNEKSDKKYFIPNSRMVLLGSHLKVQIPRAHSNTISSTGSLESPHTPIEFGIKNKNSQSSFLSPMCSGGEIQPSQPIVFTGEMELSEDYTCVISYGPNPKKTHIFDNFIVESSGDMSMVVSKKESRFSDELSLGYPSEDFLSFCHACKKRLAQGKDIFMYRGEKAFCSCECRLQGMISDSEGTENCLQDLFDPF</sequence>
<evidence type="ECO:0000313" key="7">
    <source>
        <dbReference type="Proteomes" id="UP000236161"/>
    </source>
</evidence>
<protein>
    <recommendedName>
        <fullName evidence="5">FLZ-type domain-containing protein</fullName>
    </recommendedName>
</protein>